<evidence type="ECO:0000256" key="3">
    <source>
        <dbReference type="SAM" id="MobiDB-lite"/>
    </source>
</evidence>
<evidence type="ECO:0008006" key="6">
    <source>
        <dbReference type="Google" id="ProtNLM"/>
    </source>
</evidence>
<gene>
    <name evidence="4" type="ORF">GOP47_0002681</name>
</gene>
<dbReference type="InterPro" id="IPR008012">
    <property type="entry name" value="Ump1"/>
</dbReference>
<sequence>MAMNEETGTSLPFNPTHPHETLRHGLTSFKQEAVPAHPVEIVQSNSEKHHRQTQRSLLERAYGSAVPLRMDIDRQILSRFQRPPGLLPSSMLGLHSLTGELDEFGFEDFLNDPQISESLVPMDMHLRMEAQLGLSKGPAARTFL</sequence>
<dbReference type="PANTHER" id="PTHR12828:SF3">
    <property type="entry name" value="PROTEASOME MATURATION PROTEIN"/>
    <property type="match status" value="1"/>
</dbReference>
<dbReference type="GO" id="GO:0005634">
    <property type="term" value="C:nucleus"/>
    <property type="evidence" value="ECO:0007669"/>
    <property type="project" value="TreeGrafter"/>
</dbReference>
<dbReference type="GO" id="GO:0043248">
    <property type="term" value="P:proteasome assembly"/>
    <property type="evidence" value="ECO:0007669"/>
    <property type="project" value="InterPro"/>
</dbReference>
<evidence type="ECO:0000256" key="2">
    <source>
        <dbReference type="ARBA" id="ARBA00043974"/>
    </source>
</evidence>
<dbReference type="Pfam" id="PF05348">
    <property type="entry name" value="UMP1"/>
    <property type="match status" value="1"/>
</dbReference>
<dbReference type="Proteomes" id="UP000886520">
    <property type="component" value="Chromosome 3"/>
</dbReference>
<feature type="region of interest" description="Disordered" evidence="3">
    <location>
        <begin position="1"/>
        <end position="21"/>
    </location>
</feature>
<keyword evidence="5" id="KW-1185">Reference proteome</keyword>
<protein>
    <recommendedName>
        <fullName evidence="6">Proteasome maturation factor UMP1</fullName>
    </recommendedName>
</protein>
<accession>A0A9D4VC93</accession>
<comment type="similarity">
    <text evidence="2">Belongs to the POMP/UMP1 family.</text>
</comment>
<organism evidence="4 5">
    <name type="scientific">Adiantum capillus-veneris</name>
    <name type="common">Maidenhair fern</name>
    <dbReference type="NCBI Taxonomy" id="13818"/>
    <lineage>
        <taxon>Eukaryota</taxon>
        <taxon>Viridiplantae</taxon>
        <taxon>Streptophyta</taxon>
        <taxon>Embryophyta</taxon>
        <taxon>Tracheophyta</taxon>
        <taxon>Polypodiopsida</taxon>
        <taxon>Polypodiidae</taxon>
        <taxon>Polypodiales</taxon>
        <taxon>Pteridineae</taxon>
        <taxon>Pteridaceae</taxon>
        <taxon>Vittarioideae</taxon>
        <taxon>Adiantum</taxon>
    </lineage>
</organism>
<comment type="caution">
    <text evidence="4">The sequence shown here is derived from an EMBL/GenBank/DDBJ whole genome shotgun (WGS) entry which is preliminary data.</text>
</comment>
<dbReference type="PANTHER" id="PTHR12828">
    <property type="entry name" value="PROTEASOME MATURATION PROTEIN UMP1"/>
    <property type="match status" value="1"/>
</dbReference>
<proteinExistence type="inferred from homology"/>
<name>A0A9D4VC93_ADICA</name>
<dbReference type="EMBL" id="JABFUD020000002">
    <property type="protein sequence ID" value="KAI5082938.1"/>
    <property type="molecule type" value="Genomic_DNA"/>
</dbReference>
<evidence type="ECO:0000313" key="4">
    <source>
        <dbReference type="EMBL" id="KAI5082938.1"/>
    </source>
</evidence>
<evidence type="ECO:0000313" key="5">
    <source>
        <dbReference type="Proteomes" id="UP000886520"/>
    </source>
</evidence>
<evidence type="ECO:0000256" key="1">
    <source>
        <dbReference type="ARBA" id="ARBA00023186"/>
    </source>
</evidence>
<dbReference type="AlphaFoldDB" id="A0A9D4VC93"/>
<dbReference type="OrthoDB" id="15001at2759"/>
<reference evidence="4" key="1">
    <citation type="submission" date="2021-01" db="EMBL/GenBank/DDBJ databases">
        <title>Adiantum capillus-veneris genome.</title>
        <authorList>
            <person name="Fang Y."/>
            <person name="Liao Q."/>
        </authorList>
    </citation>
    <scope>NUCLEOTIDE SEQUENCE</scope>
    <source>
        <strain evidence="4">H3</strain>
        <tissue evidence="4">Leaf</tissue>
    </source>
</reference>
<dbReference type="GO" id="GO:0005737">
    <property type="term" value="C:cytoplasm"/>
    <property type="evidence" value="ECO:0007669"/>
    <property type="project" value="TreeGrafter"/>
</dbReference>
<keyword evidence="1" id="KW-0143">Chaperone</keyword>
<feature type="compositionally biased region" description="Polar residues" evidence="3">
    <location>
        <begin position="1"/>
        <end position="13"/>
    </location>
</feature>